<organism evidence="2 3">
    <name type="scientific">Hibiscus sabdariffa</name>
    <name type="common">roselle</name>
    <dbReference type="NCBI Taxonomy" id="183260"/>
    <lineage>
        <taxon>Eukaryota</taxon>
        <taxon>Viridiplantae</taxon>
        <taxon>Streptophyta</taxon>
        <taxon>Embryophyta</taxon>
        <taxon>Tracheophyta</taxon>
        <taxon>Spermatophyta</taxon>
        <taxon>Magnoliopsida</taxon>
        <taxon>eudicotyledons</taxon>
        <taxon>Gunneridae</taxon>
        <taxon>Pentapetalae</taxon>
        <taxon>rosids</taxon>
        <taxon>malvids</taxon>
        <taxon>Malvales</taxon>
        <taxon>Malvaceae</taxon>
        <taxon>Malvoideae</taxon>
        <taxon>Hibiscus</taxon>
    </lineage>
</organism>
<comment type="caution">
    <text evidence="2">The sequence shown here is derived from an EMBL/GenBank/DDBJ whole genome shotgun (WGS) entry which is preliminary data.</text>
</comment>
<name>A0ABR2RVH3_9ROSI</name>
<evidence type="ECO:0000313" key="3">
    <source>
        <dbReference type="Proteomes" id="UP001396334"/>
    </source>
</evidence>
<dbReference type="InterPro" id="IPR002156">
    <property type="entry name" value="RNaseH_domain"/>
</dbReference>
<gene>
    <name evidence="2" type="ORF">V6N11_079425</name>
</gene>
<proteinExistence type="predicted"/>
<dbReference type="Gene3D" id="3.60.10.10">
    <property type="entry name" value="Endonuclease/exonuclease/phosphatase"/>
    <property type="match status" value="1"/>
</dbReference>
<dbReference type="InterPro" id="IPR053151">
    <property type="entry name" value="RNase_H-like"/>
</dbReference>
<dbReference type="InterPro" id="IPR012337">
    <property type="entry name" value="RNaseH-like_sf"/>
</dbReference>
<feature type="domain" description="RNase H type-1" evidence="1">
    <location>
        <begin position="590"/>
        <end position="710"/>
    </location>
</feature>
<dbReference type="Proteomes" id="UP001396334">
    <property type="component" value="Unassembled WGS sequence"/>
</dbReference>
<dbReference type="CDD" id="cd06222">
    <property type="entry name" value="RNase_H_like"/>
    <property type="match status" value="1"/>
</dbReference>
<dbReference type="PANTHER" id="PTHR47723:SF22">
    <property type="entry name" value="RNASE H TYPE-1 DOMAIN-CONTAINING PROTEIN"/>
    <property type="match status" value="1"/>
</dbReference>
<dbReference type="SUPFAM" id="SSF56219">
    <property type="entry name" value="DNase I-like"/>
    <property type="match status" value="1"/>
</dbReference>
<dbReference type="InterPro" id="IPR044730">
    <property type="entry name" value="RNase_H-like_dom_plant"/>
</dbReference>
<dbReference type="Pfam" id="PF13456">
    <property type="entry name" value="RVT_3"/>
    <property type="match status" value="1"/>
</dbReference>
<dbReference type="Gene3D" id="3.30.420.10">
    <property type="entry name" value="Ribonuclease H-like superfamily/Ribonuclease H"/>
    <property type="match status" value="1"/>
</dbReference>
<keyword evidence="3" id="KW-1185">Reference proteome</keyword>
<sequence>MLDSVPVDNYSPVISHYFPRFPVLHGDVSAFREKAGQTNIEDVGNSVIVFGVPPTLGVPDPCLGTINKPSEVGLDNSVKLAGGPPFNSSVAGLSNLVAANSSEPIVGQHSSPSFEFVLDSFDGLENSFNWKENLGDLAANQGIPSNLHAFSSGSIPRSWSNNFLNPAHKRAETKLNEPSPRVMRYLWSGANISKILSPSISSAGGLISMWNDDVFTASHQFFSHRYIAIIGLLKKQNLECGFLNVYGPSVEVDKSLFFSELSEFLAQFRLPWCICGDFNAYLLDDEKLGGPPNQSSMAIFREFSQDNNLVDLPLKGGAFTWSSRRDPPTLARLDRFMVEFLSRFQKGECSTASERVKIAVKVWTNSNMSNNPQKVIKAIESEISIMELEHAEGRGDSMTDWISWIGAGDGKFSANSMVKMVNKNVQPSVDWNMLNLSCPLCGAAPETVVHLLFTCAVSWKLWMNCAALWNLSLVLPSNPGSFLSVWHGASTSRLNDSIWHLLPFAILWTIWFFRNDIIFANSHLDTAQLFYLVRLRAAIWFVSKVPKAGFFVDSLVTDPSVTDKSRPSKAIGLLKSMWSALPTGFFKLNVDRAMLRDGLKGGIGEILRDNAGDQLASFSLPFGPGPLILAELGAISHGLDFFYTSNNFNRSRLILESDSAIAIEWCPQPALRPDVFVSIVRKCNECIKKNSVIIRLIPRSCNVAADTLAKADIS</sequence>
<dbReference type="InterPro" id="IPR036691">
    <property type="entry name" value="Endo/exonu/phosph_ase_sf"/>
</dbReference>
<evidence type="ECO:0000313" key="2">
    <source>
        <dbReference type="EMBL" id="KAK9016933.1"/>
    </source>
</evidence>
<reference evidence="2 3" key="1">
    <citation type="journal article" date="2024" name="G3 (Bethesda)">
        <title>Genome assembly of Hibiscus sabdariffa L. provides insights into metabolisms of medicinal natural products.</title>
        <authorList>
            <person name="Kim T."/>
        </authorList>
    </citation>
    <scope>NUCLEOTIDE SEQUENCE [LARGE SCALE GENOMIC DNA]</scope>
    <source>
        <strain evidence="2">TK-2024</strain>
        <tissue evidence="2">Old leaves</tissue>
    </source>
</reference>
<dbReference type="EMBL" id="JBBPBN010000020">
    <property type="protein sequence ID" value="KAK9016933.1"/>
    <property type="molecule type" value="Genomic_DNA"/>
</dbReference>
<evidence type="ECO:0000259" key="1">
    <source>
        <dbReference type="Pfam" id="PF13456"/>
    </source>
</evidence>
<protein>
    <recommendedName>
        <fullName evidence="1">RNase H type-1 domain-containing protein</fullName>
    </recommendedName>
</protein>
<accession>A0ABR2RVH3</accession>
<dbReference type="SUPFAM" id="SSF53098">
    <property type="entry name" value="Ribonuclease H-like"/>
    <property type="match status" value="1"/>
</dbReference>
<dbReference type="InterPro" id="IPR036397">
    <property type="entry name" value="RNaseH_sf"/>
</dbReference>
<dbReference type="PANTHER" id="PTHR47723">
    <property type="entry name" value="OS05G0353850 PROTEIN"/>
    <property type="match status" value="1"/>
</dbReference>